<accession>A0A0H5R9Q5</accession>
<comment type="function">
    <text evidence="5">Probable disulfide isomerase, which participates in the folding of proteins containing disulfide bonds. May act as a dithiol oxidase. Acts as a regulator of endoplasmic reticulum-mitochondria contact sites via its ability to regulate redox signals.</text>
</comment>
<evidence type="ECO:0000256" key="4">
    <source>
        <dbReference type="ARBA" id="ARBA00023136"/>
    </source>
</evidence>
<comment type="subcellular location">
    <subcellularLocation>
        <location evidence="1">Endoplasmic reticulum membrane</location>
        <topology evidence="1">Single-pass membrane protein</topology>
    </subcellularLocation>
</comment>
<sequence length="404" mass="45478">MTCLPATITIWALLFSLLTLTVLADKFTSDSIVSLDEENYKSLVVDNPNRYDWLIVFYTTWCGACNVLAPELVAASADHSDSSTIKFGSVDYDKQPALSTLHDVRGFPTVKIIRDNITVNYGGARTKEAINAFINDLSQPSVQKYVAHDQKSDPYFVLYADESFDSDSPTVKAFYDAARHLQLSQVNSYRVYEDVPTPVVRKFTAGSTESEEYVIGDSSSSALIAQWMFDHKDPLVAELGISNFLDLVHRKEPLVILTLNPKDEQTFTSTLKIFRQAASRFQGDHIFTWIDVKWQDWLKTFNVDFNVPTLFVYDYNMERHWPSQPSVTQSPDSILNFLGDVQSGRVSFVGPSAYHPAYILRSISQYIKTWDTTTIVASAGVAIVGVILVWFLTQKPNPVKEKST</sequence>
<evidence type="ECO:0000256" key="1">
    <source>
        <dbReference type="ARBA" id="ARBA00004389"/>
    </source>
</evidence>
<protein>
    <recommendedName>
        <fullName evidence="8">Thioredoxin domain-containing protein</fullName>
    </recommendedName>
</protein>
<keyword evidence="3 6" id="KW-1133">Transmembrane helix</keyword>
<dbReference type="CDD" id="cd02961">
    <property type="entry name" value="PDI_a_family"/>
    <property type="match status" value="1"/>
</dbReference>
<dbReference type="PANTHER" id="PTHR46426:SF1">
    <property type="entry name" value="PROTEIN DISULFIDE-ISOMERASE TMX3"/>
    <property type="match status" value="1"/>
</dbReference>
<proteinExistence type="predicted"/>
<dbReference type="AlphaFoldDB" id="A0A0H5R9Q5"/>
<dbReference type="SUPFAM" id="SSF52833">
    <property type="entry name" value="Thioredoxin-like"/>
    <property type="match status" value="2"/>
</dbReference>
<keyword evidence="7" id="KW-0732">Signal</keyword>
<evidence type="ECO:0000256" key="5">
    <source>
        <dbReference type="ARBA" id="ARBA00045246"/>
    </source>
</evidence>
<evidence type="ECO:0000256" key="3">
    <source>
        <dbReference type="ARBA" id="ARBA00022989"/>
    </source>
</evidence>
<evidence type="ECO:0000256" key="6">
    <source>
        <dbReference type="SAM" id="Phobius"/>
    </source>
</evidence>
<dbReference type="InterPro" id="IPR017937">
    <property type="entry name" value="Thioredoxin_CS"/>
</dbReference>
<evidence type="ECO:0000259" key="8">
    <source>
        <dbReference type="PROSITE" id="PS51352"/>
    </source>
</evidence>
<organism evidence="9">
    <name type="scientific">Spongospora subterranea</name>
    <dbReference type="NCBI Taxonomy" id="70186"/>
    <lineage>
        <taxon>Eukaryota</taxon>
        <taxon>Sar</taxon>
        <taxon>Rhizaria</taxon>
        <taxon>Endomyxa</taxon>
        <taxon>Phytomyxea</taxon>
        <taxon>Plasmodiophorida</taxon>
        <taxon>Plasmodiophoridae</taxon>
        <taxon>Spongospora</taxon>
    </lineage>
</organism>
<feature type="signal peptide" evidence="7">
    <location>
        <begin position="1"/>
        <end position="24"/>
    </location>
</feature>
<feature type="domain" description="Thioredoxin" evidence="8">
    <location>
        <begin position="21"/>
        <end position="139"/>
    </location>
</feature>
<dbReference type="Pfam" id="PF13848">
    <property type="entry name" value="Thioredoxin_6"/>
    <property type="match status" value="1"/>
</dbReference>
<dbReference type="PROSITE" id="PS51352">
    <property type="entry name" value="THIOREDOXIN_2"/>
    <property type="match status" value="1"/>
</dbReference>
<keyword evidence="2 6" id="KW-0812">Transmembrane</keyword>
<dbReference type="EMBL" id="HACM01010084">
    <property type="protein sequence ID" value="CRZ10526.1"/>
    <property type="molecule type" value="Transcribed_RNA"/>
</dbReference>
<evidence type="ECO:0000256" key="2">
    <source>
        <dbReference type="ARBA" id="ARBA00022692"/>
    </source>
</evidence>
<dbReference type="Pfam" id="PF00085">
    <property type="entry name" value="Thioredoxin"/>
    <property type="match status" value="1"/>
</dbReference>
<dbReference type="InterPro" id="IPR036249">
    <property type="entry name" value="Thioredoxin-like_sf"/>
</dbReference>
<dbReference type="GO" id="GO:0005789">
    <property type="term" value="C:endoplasmic reticulum membrane"/>
    <property type="evidence" value="ECO:0007669"/>
    <property type="project" value="UniProtKB-SubCell"/>
</dbReference>
<dbReference type="PROSITE" id="PS00194">
    <property type="entry name" value="THIOREDOXIN_1"/>
    <property type="match status" value="1"/>
</dbReference>
<feature type="transmembrane region" description="Helical" evidence="6">
    <location>
        <begin position="375"/>
        <end position="393"/>
    </location>
</feature>
<dbReference type="InterPro" id="IPR013766">
    <property type="entry name" value="Thioredoxin_domain"/>
</dbReference>
<feature type="chain" id="PRO_5005223105" description="Thioredoxin domain-containing protein" evidence="7">
    <location>
        <begin position="25"/>
        <end position="404"/>
    </location>
</feature>
<evidence type="ECO:0000256" key="7">
    <source>
        <dbReference type="SAM" id="SignalP"/>
    </source>
</evidence>
<keyword evidence="4 6" id="KW-0472">Membrane</keyword>
<reference evidence="9" key="1">
    <citation type="submission" date="2015-04" db="EMBL/GenBank/DDBJ databases">
        <title>The genome sequence of the plant pathogenic Rhizarian Plasmodiophora brassicae reveals insights in its biotrophic life cycle and the origin of chitin synthesis.</title>
        <authorList>
            <person name="Schwelm A."/>
            <person name="Fogelqvist J."/>
            <person name="Knaust A."/>
            <person name="Julke S."/>
            <person name="Lilja T."/>
            <person name="Dhandapani V."/>
            <person name="Bonilla-Rosso G."/>
            <person name="Karlsson M."/>
            <person name="Shevchenko A."/>
            <person name="Choi S.R."/>
            <person name="Kim H.G."/>
            <person name="Park J.Y."/>
            <person name="Lim Y.P."/>
            <person name="Ludwig-Muller J."/>
            <person name="Dixelius C."/>
        </authorList>
    </citation>
    <scope>NUCLEOTIDE SEQUENCE</scope>
    <source>
        <tissue evidence="9">Potato root galls</tissue>
    </source>
</reference>
<name>A0A0H5R9Q5_9EUKA</name>
<dbReference type="Gene3D" id="3.40.30.10">
    <property type="entry name" value="Glutaredoxin"/>
    <property type="match status" value="2"/>
</dbReference>
<dbReference type="PANTHER" id="PTHR46426">
    <property type="entry name" value="PROTEIN DISULFIDE-ISOMERASE TMX3"/>
    <property type="match status" value="1"/>
</dbReference>
<evidence type="ECO:0000313" key="9">
    <source>
        <dbReference type="EMBL" id="CRZ10526.1"/>
    </source>
</evidence>
<dbReference type="InterPro" id="IPR052250">
    <property type="entry name" value="PDI_TMX3"/>
</dbReference>